<dbReference type="InterPro" id="IPR013525">
    <property type="entry name" value="ABC2_TM"/>
</dbReference>
<accession>A0A428XXE2</accession>
<keyword evidence="4 5" id="KW-0472">Membrane</keyword>
<organism evidence="7 8">
    <name type="scientific">Kibdelosporangium aridum</name>
    <dbReference type="NCBI Taxonomy" id="2030"/>
    <lineage>
        <taxon>Bacteria</taxon>
        <taxon>Bacillati</taxon>
        <taxon>Actinomycetota</taxon>
        <taxon>Actinomycetes</taxon>
        <taxon>Pseudonocardiales</taxon>
        <taxon>Pseudonocardiaceae</taxon>
        <taxon>Kibdelosporangium</taxon>
    </lineage>
</organism>
<gene>
    <name evidence="7" type="ORF">DMH04_54855</name>
</gene>
<dbReference type="OrthoDB" id="3268959at2"/>
<keyword evidence="2 5" id="KW-0812">Transmembrane</keyword>
<name>A0A428XXE2_KIBAR</name>
<feature type="transmembrane region" description="Helical" evidence="5">
    <location>
        <begin position="356"/>
        <end position="374"/>
    </location>
</feature>
<dbReference type="GO" id="GO:0016020">
    <property type="term" value="C:membrane"/>
    <property type="evidence" value="ECO:0007669"/>
    <property type="project" value="UniProtKB-SubCell"/>
</dbReference>
<evidence type="ECO:0000256" key="1">
    <source>
        <dbReference type="ARBA" id="ARBA00004141"/>
    </source>
</evidence>
<evidence type="ECO:0000313" key="7">
    <source>
        <dbReference type="EMBL" id="RSM60036.1"/>
    </source>
</evidence>
<feature type="transmembrane region" description="Helical" evidence="5">
    <location>
        <begin position="23"/>
        <end position="41"/>
    </location>
</feature>
<evidence type="ECO:0000313" key="8">
    <source>
        <dbReference type="Proteomes" id="UP000287547"/>
    </source>
</evidence>
<dbReference type="EMBL" id="QHKI01000123">
    <property type="protein sequence ID" value="RSM60036.1"/>
    <property type="molecule type" value="Genomic_DNA"/>
</dbReference>
<comment type="subcellular location">
    <subcellularLocation>
        <location evidence="1">Membrane</location>
        <topology evidence="1">Multi-pass membrane protein</topology>
    </subcellularLocation>
</comment>
<feature type="transmembrane region" description="Helical" evidence="5">
    <location>
        <begin position="328"/>
        <end position="350"/>
    </location>
</feature>
<evidence type="ECO:0000256" key="5">
    <source>
        <dbReference type="SAM" id="Phobius"/>
    </source>
</evidence>
<evidence type="ECO:0000256" key="3">
    <source>
        <dbReference type="ARBA" id="ARBA00022989"/>
    </source>
</evidence>
<proteinExistence type="predicted"/>
<dbReference type="PANTHER" id="PTHR43471">
    <property type="entry name" value="ABC TRANSPORTER PERMEASE"/>
    <property type="match status" value="1"/>
</dbReference>
<evidence type="ECO:0000256" key="4">
    <source>
        <dbReference type="ARBA" id="ARBA00023136"/>
    </source>
</evidence>
<dbReference type="AlphaFoldDB" id="A0A428XXE2"/>
<feature type="transmembrane region" description="Helical" evidence="5">
    <location>
        <begin position="173"/>
        <end position="193"/>
    </location>
</feature>
<dbReference type="GO" id="GO:0140359">
    <property type="term" value="F:ABC-type transporter activity"/>
    <property type="evidence" value="ECO:0007669"/>
    <property type="project" value="InterPro"/>
</dbReference>
<sequence length="393" mass="41447">MKPAQAVLLVAGRELNTKLRTRSFVISTIVSVVVLAAFVLLQSSSFDDGSRSTVGLSGQATALGPQIVESAKQLGHNVQIVDIGDPAQGEQQVRDNDLDALVTGPVGSLQVTVKDTLNTELRNTLNGLMRQQILTSELAAADLDPKEVLGTAAAAQVNVKQLEPRGDDQGQRLVIGLIVAFLLYMALMIYGQMVAQGVVEEKSSRVVELLLATVRPWQLLAGKVLGLGVVGLIQFAVIAAVGLVAGLASGALTISGTAIASLIAGLFWYLIGFFFYATIFGAVGSLVSRQEETQSVLTPITMVIVIGFIFAINLLISNSDSTLTTIMAILPPFAPILMPGLTALGIAPIWMQVTSILLSLAGIAFVAWLGGRIYRNAVLRTGSRVRLKDAVSS</sequence>
<dbReference type="Proteomes" id="UP000287547">
    <property type="component" value="Unassembled WGS sequence"/>
</dbReference>
<protein>
    <submittedName>
        <fullName evidence="7">ABC transporter permease</fullName>
    </submittedName>
</protein>
<evidence type="ECO:0000259" key="6">
    <source>
        <dbReference type="Pfam" id="PF12698"/>
    </source>
</evidence>
<reference evidence="7 8" key="1">
    <citation type="submission" date="2018-05" db="EMBL/GenBank/DDBJ databases">
        <title>Evolution of GPA BGCs.</title>
        <authorList>
            <person name="Waglechner N."/>
            <person name="Wright G.D."/>
        </authorList>
    </citation>
    <scope>NUCLEOTIDE SEQUENCE [LARGE SCALE GENOMIC DNA]</scope>
    <source>
        <strain evidence="7 8">A82846</strain>
    </source>
</reference>
<feature type="transmembrane region" description="Helical" evidence="5">
    <location>
        <begin position="224"/>
        <end position="247"/>
    </location>
</feature>
<feature type="transmembrane region" description="Helical" evidence="5">
    <location>
        <begin position="259"/>
        <end position="284"/>
    </location>
</feature>
<feature type="transmembrane region" description="Helical" evidence="5">
    <location>
        <begin position="296"/>
        <end position="316"/>
    </location>
</feature>
<feature type="domain" description="ABC-2 type transporter transmembrane" evidence="6">
    <location>
        <begin position="22"/>
        <end position="369"/>
    </location>
</feature>
<keyword evidence="3 5" id="KW-1133">Transmembrane helix</keyword>
<evidence type="ECO:0000256" key="2">
    <source>
        <dbReference type="ARBA" id="ARBA00022692"/>
    </source>
</evidence>
<comment type="caution">
    <text evidence="7">The sequence shown here is derived from an EMBL/GenBank/DDBJ whole genome shotgun (WGS) entry which is preliminary data.</text>
</comment>
<dbReference type="Pfam" id="PF12698">
    <property type="entry name" value="ABC2_membrane_3"/>
    <property type="match status" value="1"/>
</dbReference>